<protein>
    <submittedName>
        <fullName evidence="1">Uncharacterized protein</fullName>
    </submittedName>
</protein>
<sequence>MANLEVKCNFASVFAKYDTVEELKAIANNICGQVKTAYDARIKEITSGHTGVVVEVTTPKTEAKFQKEKTVKTKEAVKKQAEPVKTTAKTKSDKDTDTLISITDIKAIKELGLTFEKYNDRCWVLRGNTKPLRKVLKDQFKGVFNSHLTGGEGWVIKTANVEDCAKALGLKAKVA</sequence>
<evidence type="ECO:0000313" key="1">
    <source>
        <dbReference type="EMBL" id="DAE12654.1"/>
    </source>
</evidence>
<dbReference type="EMBL" id="BK015555">
    <property type="protein sequence ID" value="DAE12654.1"/>
    <property type="molecule type" value="Genomic_DNA"/>
</dbReference>
<reference evidence="1" key="1">
    <citation type="journal article" date="2021" name="Proc. Natl. Acad. Sci. U.S.A.">
        <title>A Catalog of Tens of Thousands of Viruses from Human Metagenomes Reveals Hidden Associations with Chronic Diseases.</title>
        <authorList>
            <person name="Tisza M.J."/>
            <person name="Buck C.B."/>
        </authorList>
    </citation>
    <scope>NUCLEOTIDE SEQUENCE</scope>
    <source>
        <strain evidence="1">CtOCb13</strain>
    </source>
</reference>
<name>A0A8S5Q011_9CAUD</name>
<proteinExistence type="predicted"/>
<accession>A0A8S5Q011</accession>
<organism evidence="1">
    <name type="scientific">Siphoviridae sp. ctOCb13</name>
    <dbReference type="NCBI Taxonomy" id="2825477"/>
    <lineage>
        <taxon>Viruses</taxon>
        <taxon>Duplodnaviria</taxon>
        <taxon>Heunggongvirae</taxon>
        <taxon>Uroviricota</taxon>
        <taxon>Caudoviricetes</taxon>
    </lineage>
</organism>